<keyword evidence="3" id="KW-1185">Reference proteome</keyword>
<organism evidence="2 3">
    <name type="scientific">Acidiphilium rubrum</name>
    <dbReference type="NCBI Taxonomy" id="526"/>
    <lineage>
        <taxon>Bacteria</taxon>
        <taxon>Pseudomonadati</taxon>
        <taxon>Pseudomonadota</taxon>
        <taxon>Alphaproteobacteria</taxon>
        <taxon>Acetobacterales</taxon>
        <taxon>Acidocellaceae</taxon>
        <taxon>Acidiphilium</taxon>
    </lineage>
</organism>
<keyword evidence="1" id="KW-0472">Membrane</keyword>
<dbReference type="AlphaFoldDB" id="A0A8G2CLH1"/>
<evidence type="ECO:0000256" key="1">
    <source>
        <dbReference type="SAM" id="Phobius"/>
    </source>
</evidence>
<keyword evidence="1" id="KW-0812">Transmembrane</keyword>
<dbReference type="Proteomes" id="UP000186308">
    <property type="component" value="Unassembled WGS sequence"/>
</dbReference>
<dbReference type="EMBL" id="FTNE01000013">
    <property type="protein sequence ID" value="SIR01385.1"/>
    <property type="molecule type" value="Genomic_DNA"/>
</dbReference>
<protein>
    <submittedName>
        <fullName evidence="2">Uncharacterized protein</fullName>
    </submittedName>
</protein>
<feature type="transmembrane region" description="Helical" evidence="1">
    <location>
        <begin position="31"/>
        <end position="51"/>
    </location>
</feature>
<sequence length="315" mass="34742">MAPLKPSRVQPQADDTVRIIPQTRPRPSGRLWFAAAGLVVLCLIVGAILLWPRPAPLPVVGESTIFHHVGRHFAVFRFADDRQVLVIDCPDLHAQGLMFDRIAALIEKSDAPKDHVISTAAFRAALVAADLTIGTYYYGDDYPARALRKFFRLAQAEHRHLNPQEQRLHEIAAAAGFLKPGAAGAVISIPQAGAGHRVGLRARAVILRHELSHGAYFTIPAYRAFVHHFYTTALTASEQAAFKNFLVRQGYDGDEHGLIVNETLAYLVFTRDKEFFRAEVVGMSDARVAMLRAEFIAMMPDIWLKPLATAPLPGG</sequence>
<accession>A0A8G2CLH1</accession>
<comment type="caution">
    <text evidence="2">The sequence shown here is derived from an EMBL/GenBank/DDBJ whole genome shotgun (WGS) entry which is preliminary data.</text>
</comment>
<evidence type="ECO:0000313" key="3">
    <source>
        <dbReference type="Proteomes" id="UP000186308"/>
    </source>
</evidence>
<proteinExistence type="predicted"/>
<keyword evidence="1" id="KW-1133">Transmembrane helix</keyword>
<reference evidence="2 3" key="1">
    <citation type="submission" date="2017-01" db="EMBL/GenBank/DDBJ databases">
        <authorList>
            <person name="Varghese N."/>
            <person name="Submissions S."/>
        </authorList>
    </citation>
    <scope>NUCLEOTIDE SEQUENCE [LARGE SCALE GENOMIC DNA]</scope>
    <source>
        <strain evidence="2 3">ATCC 35905</strain>
    </source>
</reference>
<name>A0A8G2CLH1_ACIRU</name>
<evidence type="ECO:0000313" key="2">
    <source>
        <dbReference type="EMBL" id="SIR01385.1"/>
    </source>
</evidence>
<gene>
    <name evidence="2" type="ORF">SAMN05421828_11393</name>
</gene>